<accession>A0A2V1GYL0</accession>
<dbReference type="EMBL" id="QDDL01000006">
    <property type="protein sequence ID" value="PVZ67764.1"/>
    <property type="molecule type" value="Genomic_DNA"/>
</dbReference>
<dbReference type="AlphaFoldDB" id="A0A2V1GYL0"/>
<proteinExistence type="predicted"/>
<evidence type="ECO:0000313" key="1">
    <source>
        <dbReference type="EMBL" id="PVZ67764.1"/>
    </source>
</evidence>
<name>A0A2V1GYL0_9GAMM</name>
<dbReference type="RefSeq" id="WP_116687960.1">
    <property type="nucleotide sequence ID" value="NZ_CAWNYD010000006.1"/>
</dbReference>
<sequence length="112" mass="12371">MGKLLINDRNCQEYLRDGALVVPKGAMVAPSARDAASKAGLKIIWESDLNRSSDARPAKSGQKKPVEQKLVENKPCPGEIKSDIKRILRESFGVEKSEHISQLTAEVMKKIK</sequence>
<organism evidence="1 2">
    <name type="scientific">Pelagibaculum spongiae</name>
    <dbReference type="NCBI Taxonomy" id="2080658"/>
    <lineage>
        <taxon>Bacteria</taxon>
        <taxon>Pseudomonadati</taxon>
        <taxon>Pseudomonadota</taxon>
        <taxon>Gammaproteobacteria</taxon>
        <taxon>Oceanospirillales</taxon>
        <taxon>Pelagibaculum</taxon>
    </lineage>
</organism>
<protein>
    <submittedName>
        <fullName evidence="1">Uncharacterized protein</fullName>
    </submittedName>
</protein>
<comment type="caution">
    <text evidence="1">The sequence shown here is derived from an EMBL/GenBank/DDBJ whole genome shotgun (WGS) entry which is preliminary data.</text>
</comment>
<dbReference type="Proteomes" id="UP000244906">
    <property type="component" value="Unassembled WGS sequence"/>
</dbReference>
<keyword evidence="2" id="KW-1185">Reference proteome</keyword>
<evidence type="ECO:0000313" key="2">
    <source>
        <dbReference type="Proteomes" id="UP000244906"/>
    </source>
</evidence>
<reference evidence="1 2" key="1">
    <citation type="submission" date="2018-04" db="EMBL/GenBank/DDBJ databases">
        <title>Thalassorhabdus spongiae gen. nov., sp. nov., isolated from a marine sponge in South-West Iceland.</title>
        <authorList>
            <person name="Knobloch S."/>
            <person name="Daussin A."/>
            <person name="Johannsson R."/>
            <person name="Marteinsson V.T."/>
        </authorList>
    </citation>
    <scope>NUCLEOTIDE SEQUENCE [LARGE SCALE GENOMIC DNA]</scope>
    <source>
        <strain evidence="1 2">Hp12</strain>
    </source>
</reference>
<gene>
    <name evidence="1" type="ORF">DC094_15130</name>
</gene>